<name>A0A419VY76_9BACT</name>
<dbReference type="PANTHER" id="PTHR48098:SF1">
    <property type="entry name" value="DIACYLGLYCEROL ACYLTRANSFERASE_MYCOLYLTRANSFERASE AG85A"/>
    <property type="match status" value="1"/>
</dbReference>
<sequence length="285" mass="32285">MKKISTLILFVLMGLGAFAQFPQLPHGQVSIDSLKSEVLGVNRQYSVYLPKSYETSPNRKYPILYLLHGVFDNNNGWVMRGHLQDVSNKLIDAGEAHEMIIIVPDAGRDWNGYFDMDGWSYETFFFTEFMPYIENKYRVIGDKKNRAIAGLSMGGGGTTVYAQKHPDLFSSAYAMSALMGLPEGGGIPAQDKKMAELNRTVIENHCVKFVENADEATKETLRAVRWFVDCGDDDFLFDVNTDFYKAMRNAHIPCQLRVRDGGHDWEYWHSALYKALAFVSDGFDN</sequence>
<dbReference type="RefSeq" id="WP_120274368.1">
    <property type="nucleotide sequence ID" value="NZ_RAPN01000002.1"/>
</dbReference>
<dbReference type="Pfam" id="PF00756">
    <property type="entry name" value="Esterase"/>
    <property type="match status" value="1"/>
</dbReference>
<organism evidence="2 3">
    <name type="scientific">Mangrovibacterium diazotrophicum</name>
    <dbReference type="NCBI Taxonomy" id="1261403"/>
    <lineage>
        <taxon>Bacteria</taxon>
        <taxon>Pseudomonadati</taxon>
        <taxon>Bacteroidota</taxon>
        <taxon>Bacteroidia</taxon>
        <taxon>Marinilabiliales</taxon>
        <taxon>Prolixibacteraceae</taxon>
        <taxon>Mangrovibacterium</taxon>
    </lineage>
</organism>
<dbReference type="Gene3D" id="3.40.50.1820">
    <property type="entry name" value="alpha/beta hydrolase"/>
    <property type="match status" value="1"/>
</dbReference>
<dbReference type="PANTHER" id="PTHR48098">
    <property type="entry name" value="ENTEROCHELIN ESTERASE-RELATED"/>
    <property type="match status" value="1"/>
</dbReference>
<dbReference type="OrthoDB" id="9803578at2"/>
<accession>A0A419VY76</accession>
<comment type="caution">
    <text evidence="2">The sequence shown here is derived from an EMBL/GenBank/DDBJ whole genome shotgun (WGS) entry which is preliminary data.</text>
</comment>
<dbReference type="SUPFAM" id="SSF53474">
    <property type="entry name" value="alpha/beta-Hydrolases"/>
    <property type="match status" value="1"/>
</dbReference>
<dbReference type="InterPro" id="IPR029058">
    <property type="entry name" value="AB_hydrolase_fold"/>
</dbReference>
<keyword evidence="2" id="KW-0378">Hydrolase</keyword>
<dbReference type="Proteomes" id="UP000283387">
    <property type="component" value="Unassembled WGS sequence"/>
</dbReference>
<dbReference type="GO" id="GO:0016747">
    <property type="term" value="F:acyltransferase activity, transferring groups other than amino-acyl groups"/>
    <property type="evidence" value="ECO:0007669"/>
    <property type="project" value="TreeGrafter"/>
</dbReference>
<dbReference type="InterPro" id="IPR050583">
    <property type="entry name" value="Mycobacterial_A85_antigen"/>
</dbReference>
<evidence type="ECO:0000313" key="3">
    <source>
        <dbReference type="Proteomes" id="UP000283387"/>
    </source>
</evidence>
<protein>
    <submittedName>
        <fullName evidence="2">S-formylglutathione hydrolase FrmB</fullName>
    </submittedName>
</protein>
<reference evidence="2 3" key="1">
    <citation type="submission" date="2018-09" db="EMBL/GenBank/DDBJ databases">
        <title>Genomic Encyclopedia of Archaeal and Bacterial Type Strains, Phase II (KMG-II): from individual species to whole genera.</title>
        <authorList>
            <person name="Goeker M."/>
        </authorList>
    </citation>
    <scope>NUCLEOTIDE SEQUENCE [LARGE SCALE GENOMIC DNA]</scope>
    <source>
        <strain evidence="2 3">DSM 27148</strain>
    </source>
</reference>
<dbReference type="InterPro" id="IPR000801">
    <property type="entry name" value="Esterase-like"/>
</dbReference>
<evidence type="ECO:0000256" key="1">
    <source>
        <dbReference type="SAM" id="SignalP"/>
    </source>
</evidence>
<dbReference type="EMBL" id="RAPN01000002">
    <property type="protein sequence ID" value="RKD88185.1"/>
    <property type="molecule type" value="Genomic_DNA"/>
</dbReference>
<proteinExistence type="predicted"/>
<gene>
    <name evidence="2" type="ORF">BC643_3328</name>
</gene>
<evidence type="ECO:0000313" key="2">
    <source>
        <dbReference type="EMBL" id="RKD88185.1"/>
    </source>
</evidence>
<dbReference type="AlphaFoldDB" id="A0A419VY76"/>
<feature type="chain" id="PRO_5019310748" evidence="1">
    <location>
        <begin position="20"/>
        <end position="285"/>
    </location>
</feature>
<keyword evidence="3" id="KW-1185">Reference proteome</keyword>
<feature type="signal peptide" evidence="1">
    <location>
        <begin position="1"/>
        <end position="19"/>
    </location>
</feature>
<keyword evidence="1" id="KW-0732">Signal</keyword>
<dbReference type="GO" id="GO:0016787">
    <property type="term" value="F:hydrolase activity"/>
    <property type="evidence" value="ECO:0007669"/>
    <property type="project" value="UniProtKB-KW"/>
</dbReference>